<keyword evidence="4" id="KW-0297">G-protein coupled receptor</keyword>
<feature type="transmembrane region" description="Helical" evidence="8">
    <location>
        <begin position="218"/>
        <end position="238"/>
    </location>
</feature>
<protein>
    <recommendedName>
        <fullName evidence="9">G-protein coupled receptors family 1 profile domain-containing protein</fullName>
    </recommendedName>
</protein>
<evidence type="ECO:0000256" key="7">
    <source>
        <dbReference type="ARBA" id="ARBA00023224"/>
    </source>
</evidence>
<feature type="transmembrane region" description="Helical" evidence="8">
    <location>
        <begin position="82"/>
        <end position="104"/>
    </location>
</feature>
<dbReference type="InterPro" id="IPR017452">
    <property type="entry name" value="GPCR_Rhodpsn_7TM"/>
</dbReference>
<dbReference type="PRINTS" id="PR00237">
    <property type="entry name" value="GPCRRHODOPSN"/>
</dbReference>
<keyword evidence="3 8" id="KW-1133">Transmembrane helix</keyword>
<feature type="domain" description="G-protein coupled receptors family 1 profile" evidence="9">
    <location>
        <begin position="1"/>
        <end position="235"/>
    </location>
</feature>
<dbReference type="KEGG" id="epa:110251334"/>
<evidence type="ECO:0000256" key="5">
    <source>
        <dbReference type="ARBA" id="ARBA00023136"/>
    </source>
</evidence>
<dbReference type="GO" id="GO:0004930">
    <property type="term" value="F:G protein-coupled receptor activity"/>
    <property type="evidence" value="ECO:0007669"/>
    <property type="project" value="UniProtKB-KW"/>
</dbReference>
<dbReference type="PANTHER" id="PTHR45695">
    <property type="entry name" value="LEUCOKININ RECEPTOR-RELATED"/>
    <property type="match status" value="1"/>
</dbReference>
<dbReference type="GO" id="GO:0005886">
    <property type="term" value="C:plasma membrane"/>
    <property type="evidence" value="ECO:0007669"/>
    <property type="project" value="TreeGrafter"/>
</dbReference>
<feature type="transmembrane region" description="Helical" evidence="8">
    <location>
        <begin position="7"/>
        <end position="23"/>
    </location>
</feature>
<keyword evidence="5 8" id="KW-0472">Membrane</keyword>
<evidence type="ECO:0000256" key="2">
    <source>
        <dbReference type="ARBA" id="ARBA00022692"/>
    </source>
</evidence>
<comment type="subcellular location">
    <subcellularLocation>
        <location evidence="1">Membrane</location>
        <topology evidence="1">Multi-pass membrane protein</topology>
    </subcellularLocation>
</comment>
<dbReference type="PANTHER" id="PTHR45695:SF9">
    <property type="entry name" value="LEUCOKININ RECEPTOR"/>
    <property type="match status" value="1"/>
</dbReference>
<name>A0A913Y327_EXADI</name>
<keyword evidence="7" id="KW-0807">Transducer</keyword>
<feature type="transmembrane region" description="Helical" evidence="8">
    <location>
        <begin position="43"/>
        <end position="61"/>
    </location>
</feature>
<evidence type="ECO:0000313" key="11">
    <source>
        <dbReference type="Proteomes" id="UP000887567"/>
    </source>
</evidence>
<dbReference type="Gene3D" id="1.20.1070.10">
    <property type="entry name" value="Rhodopsin 7-helix transmembrane proteins"/>
    <property type="match status" value="1"/>
</dbReference>
<organism evidence="10 11">
    <name type="scientific">Exaiptasia diaphana</name>
    <name type="common">Tropical sea anemone</name>
    <name type="synonym">Aiptasia pulchella</name>
    <dbReference type="NCBI Taxonomy" id="2652724"/>
    <lineage>
        <taxon>Eukaryota</taxon>
        <taxon>Metazoa</taxon>
        <taxon>Cnidaria</taxon>
        <taxon>Anthozoa</taxon>
        <taxon>Hexacorallia</taxon>
        <taxon>Actiniaria</taxon>
        <taxon>Aiptasiidae</taxon>
        <taxon>Exaiptasia</taxon>
    </lineage>
</organism>
<evidence type="ECO:0000256" key="3">
    <source>
        <dbReference type="ARBA" id="ARBA00022989"/>
    </source>
</evidence>
<feature type="transmembrane region" description="Helical" evidence="8">
    <location>
        <begin position="124"/>
        <end position="147"/>
    </location>
</feature>
<evidence type="ECO:0000256" key="6">
    <source>
        <dbReference type="ARBA" id="ARBA00023170"/>
    </source>
</evidence>
<sequence>MAVSDIIAALFLFPFLIIKNLIFDDQWLIGGGIGNALCKLTLFTIEMSFAVSVYSCVAIAIERYFAVAHPFKKPFKGKMKHAIVAIWIVAAVICSPYLFFSTTIQYGNSLYCGVSHKTWPSYMTYHYILGGLDSVLPVLFITITYIFTIYKLYHHKVTGLATSERRRREQQNNKVLKHAVTIVVLLYLCRGLRLTVFILDLERKLRHLSFSSFLNLQYSSLLINCLSLVYNLFIYLIFNDIYRENVKALLPKCCCRSNDNRRQQIPDEGRREFIEMQPLN</sequence>
<reference evidence="10" key="1">
    <citation type="submission" date="2022-11" db="UniProtKB">
        <authorList>
            <consortium name="EnsemblMetazoa"/>
        </authorList>
    </citation>
    <scope>IDENTIFICATION</scope>
</reference>
<dbReference type="EnsemblMetazoa" id="XM_021058037.1">
    <property type="protein sequence ID" value="XP_020913696.1"/>
    <property type="gene ID" value="LOC110251334"/>
</dbReference>
<proteinExistence type="predicted"/>
<dbReference type="AlphaFoldDB" id="A0A913Y327"/>
<dbReference type="CDD" id="cd00637">
    <property type="entry name" value="7tm_classA_rhodopsin-like"/>
    <property type="match status" value="1"/>
</dbReference>
<evidence type="ECO:0000256" key="4">
    <source>
        <dbReference type="ARBA" id="ARBA00023040"/>
    </source>
</evidence>
<evidence type="ECO:0000256" key="8">
    <source>
        <dbReference type="SAM" id="Phobius"/>
    </source>
</evidence>
<dbReference type="RefSeq" id="XP_020913696.1">
    <property type="nucleotide sequence ID" value="XM_021058037.1"/>
</dbReference>
<evidence type="ECO:0000313" key="10">
    <source>
        <dbReference type="EnsemblMetazoa" id="XP_020913696.1"/>
    </source>
</evidence>
<dbReference type="SUPFAM" id="SSF81321">
    <property type="entry name" value="Family A G protein-coupled receptor-like"/>
    <property type="match status" value="1"/>
</dbReference>
<dbReference type="GeneID" id="110251334"/>
<accession>A0A913Y327</accession>
<evidence type="ECO:0000256" key="1">
    <source>
        <dbReference type="ARBA" id="ARBA00004141"/>
    </source>
</evidence>
<feature type="transmembrane region" description="Helical" evidence="8">
    <location>
        <begin position="175"/>
        <end position="198"/>
    </location>
</feature>
<keyword evidence="6" id="KW-0675">Receptor</keyword>
<keyword evidence="11" id="KW-1185">Reference proteome</keyword>
<dbReference type="Proteomes" id="UP000887567">
    <property type="component" value="Unplaced"/>
</dbReference>
<keyword evidence="2 8" id="KW-0812">Transmembrane</keyword>
<dbReference type="InterPro" id="IPR000276">
    <property type="entry name" value="GPCR_Rhodpsn"/>
</dbReference>
<evidence type="ECO:0000259" key="9">
    <source>
        <dbReference type="PROSITE" id="PS50262"/>
    </source>
</evidence>
<dbReference type="PROSITE" id="PS50262">
    <property type="entry name" value="G_PROTEIN_RECEP_F1_2"/>
    <property type="match status" value="1"/>
</dbReference>
<dbReference type="Pfam" id="PF00001">
    <property type="entry name" value="7tm_1"/>
    <property type="match status" value="1"/>
</dbReference>